<dbReference type="PROSITE" id="PS50937">
    <property type="entry name" value="HTH_MERR_2"/>
    <property type="match status" value="1"/>
</dbReference>
<protein>
    <submittedName>
        <fullName evidence="4">MerR family transcriptional regulator</fullName>
    </submittedName>
</protein>
<keyword evidence="5" id="KW-1185">Reference proteome</keyword>
<evidence type="ECO:0000256" key="1">
    <source>
        <dbReference type="ARBA" id="ARBA00023015"/>
    </source>
</evidence>
<reference evidence="4 5" key="1">
    <citation type="submission" date="2021-07" db="EMBL/GenBank/DDBJ databases">
        <title>Whole Genome Sequence of Nocardia Iowensis.</title>
        <authorList>
            <person name="Lamm A."/>
            <person name="Collins-Fairclough A.M."/>
            <person name="Bunk B."/>
            <person name="Sproer C."/>
        </authorList>
    </citation>
    <scope>NUCLEOTIDE SEQUENCE [LARGE SCALE GENOMIC DNA]</scope>
    <source>
        <strain evidence="4 5">NRRL 5646</strain>
    </source>
</reference>
<dbReference type="EMBL" id="CP078145">
    <property type="protein sequence ID" value="QXN88418.1"/>
    <property type="molecule type" value="Genomic_DNA"/>
</dbReference>
<dbReference type="Proteomes" id="UP000694257">
    <property type="component" value="Chromosome"/>
</dbReference>
<evidence type="ECO:0000313" key="4">
    <source>
        <dbReference type="EMBL" id="QXN88418.1"/>
    </source>
</evidence>
<keyword evidence="1" id="KW-0805">Transcription regulation</keyword>
<dbReference type="InterPro" id="IPR047057">
    <property type="entry name" value="MerR_fam"/>
</dbReference>
<gene>
    <name evidence="4" type="ORF">KV110_22740</name>
</gene>
<dbReference type="RefSeq" id="WP_218469301.1">
    <property type="nucleotide sequence ID" value="NZ_BAABJN010000008.1"/>
</dbReference>
<dbReference type="Pfam" id="PF13411">
    <property type="entry name" value="MerR_1"/>
    <property type="match status" value="2"/>
</dbReference>
<organism evidence="4 5">
    <name type="scientific">Nocardia iowensis</name>
    <dbReference type="NCBI Taxonomy" id="204891"/>
    <lineage>
        <taxon>Bacteria</taxon>
        <taxon>Bacillati</taxon>
        <taxon>Actinomycetota</taxon>
        <taxon>Actinomycetes</taxon>
        <taxon>Mycobacteriales</taxon>
        <taxon>Nocardiaceae</taxon>
        <taxon>Nocardia</taxon>
    </lineage>
</organism>
<feature type="domain" description="HTH merR-type" evidence="3">
    <location>
        <begin position="126"/>
        <end position="195"/>
    </location>
</feature>
<dbReference type="InterPro" id="IPR000551">
    <property type="entry name" value="MerR-type_HTH_dom"/>
</dbReference>
<name>A0ABX8RFM3_NOCIO</name>
<dbReference type="SMART" id="SM00422">
    <property type="entry name" value="HTH_MERR"/>
    <property type="match status" value="2"/>
</dbReference>
<evidence type="ECO:0000256" key="2">
    <source>
        <dbReference type="ARBA" id="ARBA00023163"/>
    </source>
</evidence>
<proteinExistence type="predicted"/>
<sequence length="240" mass="26171">MPTLKSQFKRTVDIARDTGYSVQQIRNLERAGVLPPATRSTTGYRAYAEIHLHSALAYRALAAGIGPTEAKKILQAMHTRPLAEALALLDAAHARLHSERIDLAHATRAAESISTEPITDVHTSDSMTVAELATALGIRPSTLRHWEAEGLITPDRTGPQGARRYTPNQVRDARVVHQLRAAGYRIPHLRALIPELNRPHRSEDIRSALAARDASLTACSRALLTAAAALDTVVALTDRR</sequence>
<dbReference type="PANTHER" id="PTHR30204">
    <property type="entry name" value="REDOX-CYCLING DRUG-SENSING TRANSCRIPTIONAL ACTIVATOR SOXR"/>
    <property type="match status" value="1"/>
</dbReference>
<evidence type="ECO:0000313" key="5">
    <source>
        <dbReference type="Proteomes" id="UP000694257"/>
    </source>
</evidence>
<accession>A0ABX8RFM3</accession>
<keyword evidence="2" id="KW-0804">Transcription</keyword>
<evidence type="ECO:0000259" key="3">
    <source>
        <dbReference type="PROSITE" id="PS50937"/>
    </source>
</evidence>
<dbReference type="PANTHER" id="PTHR30204:SF69">
    <property type="entry name" value="MERR-FAMILY TRANSCRIPTIONAL REGULATOR"/>
    <property type="match status" value="1"/>
</dbReference>